<organism evidence="2 3">
    <name type="scientific">Gordonia terrae</name>
    <dbReference type="NCBI Taxonomy" id="2055"/>
    <lineage>
        <taxon>Bacteria</taxon>
        <taxon>Bacillati</taxon>
        <taxon>Actinomycetota</taxon>
        <taxon>Actinomycetes</taxon>
        <taxon>Mycobacteriales</taxon>
        <taxon>Gordoniaceae</taxon>
        <taxon>Gordonia</taxon>
    </lineage>
</organism>
<feature type="region of interest" description="Disordered" evidence="1">
    <location>
        <begin position="1"/>
        <end position="25"/>
    </location>
</feature>
<dbReference type="AlphaFoldDB" id="A0A2I1R114"/>
<feature type="region of interest" description="Disordered" evidence="1">
    <location>
        <begin position="72"/>
        <end position="100"/>
    </location>
</feature>
<comment type="caution">
    <text evidence="2">The sequence shown here is derived from an EMBL/GenBank/DDBJ whole genome shotgun (WGS) entry which is preliminary data.</text>
</comment>
<evidence type="ECO:0000313" key="3">
    <source>
        <dbReference type="Proteomes" id="UP000234662"/>
    </source>
</evidence>
<proteinExistence type="predicted"/>
<protein>
    <submittedName>
        <fullName evidence="2">Uncharacterized protein</fullName>
    </submittedName>
</protein>
<name>A0A2I1R114_9ACTN</name>
<sequence length="152" mass="16547">MINNDGRHRNDSDAFRSGGRSRHLENLTEDFRRLDAAQRDAASTASPLGRALIESSRAATYQRLAPLVADLDRTWTPASAPAPDRRGGSTSSTEGSTRPLIPATAFEAITTIDTDAAVSVSVAKRPESRTWVVEILTRAVQVARHPRRRSQG</sequence>
<reference evidence="2 3" key="1">
    <citation type="submission" date="2017-12" db="EMBL/GenBank/DDBJ databases">
        <title>Phylogenetic diversity of female urinary microbiome.</title>
        <authorList>
            <person name="Thomas-White K."/>
            <person name="Wolfe A.J."/>
        </authorList>
    </citation>
    <scope>NUCLEOTIDE SEQUENCE [LARGE SCALE GENOMIC DNA]</scope>
    <source>
        <strain evidence="2 3">UMB0777</strain>
    </source>
</reference>
<feature type="compositionally biased region" description="Basic and acidic residues" evidence="1">
    <location>
        <begin position="1"/>
        <end position="14"/>
    </location>
</feature>
<dbReference type="Proteomes" id="UP000234662">
    <property type="component" value="Unassembled WGS sequence"/>
</dbReference>
<evidence type="ECO:0000313" key="2">
    <source>
        <dbReference type="EMBL" id="PKZ62835.1"/>
    </source>
</evidence>
<evidence type="ECO:0000256" key="1">
    <source>
        <dbReference type="SAM" id="MobiDB-lite"/>
    </source>
</evidence>
<accession>A0A2I1R114</accession>
<dbReference type="EMBL" id="PKJC01000042">
    <property type="protein sequence ID" value="PKZ62835.1"/>
    <property type="molecule type" value="Genomic_DNA"/>
</dbReference>
<gene>
    <name evidence="2" type="ORF">CYJ73_25000</name>
</gene>
<feature type="compositionally biased region" description="Low complexity" evidence="1">
    <location>
        <begin position="88"/>
        <end position="98"/>
    </location>
</feature>